<protein>
    <recommendedName>
        <fullName evidence="5">Probable 2-(5''-triphosphoribosyl)-3'-dephosphocoenzyme-A synthase</fullName>
        <shortName evidence="5">2-(5''-triphosphoribosyl)-3'-dephospho-CoA synthase</shortName>
        <ecNumber evidence="5">2.4.2.52</ecNumber>
    </recommendedName>
</protein>
<organism evidence="6 7">
    <name type="scientific">Clostridium magnum DSM 2767</name>
    <dbReference type="NCBI Taxonomy" id="1121326"/>
    <lineage>
        <taxon>Bacteria</taxon>
        <taxon>Bacillati</taxon>
        <taxon>Bacillota</taxon>
        <taxon>Clostridia</taxon>
        <taxon>Eubacteriales</taxon>
        <taxon>Clostridiaceae</taxon>
        <taxon>Clostridium</taxon>
    </lineage>
</organism>
<proteinExistence type="inferred from homology"/>
<comment type="catalytic activity">
    <reaction evidence="1 5">
        <text>3'-dephospho-CoA + ATP = 2'-(5''-triphospho-alpha-D-ribosyl)-3'-dephospho-CoA + adenine</text>
        <dbReference type="Rhea" id="RHEA:15117"/>
        <dbReference type="ChEBI" id="CHEBI:16708"/>
        <dbReference type="ChEBI" id="CHEBI:30616"/>
        <dbReference type="ChEBI" id="CHEBI:57328"/>
        <dbReference type="ChEBI" id="CHEBI:61378"/>
        <dbReference type="EC" id="2.4.2.52"/>
    </reaction>
</comment>
<dbReference type="GO" id="GO:0016757">
    <property type="term" value="F:glycosyltransferase activity"/>
    <property type="evidence" value="ECO:0007669"/>
    <property type="project" value="UniProtKB-KW"/>
</dbReference>
<dbReference type="GO" id="GO:0046917">
    <property type="term" value="F:triphosphoribosyl-dephospho-CoA synthase activity"/>
    <property type="evidence" value="ECO:0007669"/>
    <property type="project" value="UniProtKB-UniRule"/>
</dbReference>
<dbReference type="Pfam" id="PF01874">
    <property type="entry name" value="CitG"/>
    <property type="match status" value="1"/>
</dbReference>
<accession>A0A162S8W4</accession>
<dbReference type="InterPro" id="IPR002736">
    <property type="entry name" value="CitG"/>
</dbReference>
<dbReference type="PANTHER" id="PTHR30201:SF2">
    <property type="entry name" value="2-(5''-TRIPHOSPHORIBOSYL)-3'-DEPHOSPHOCOENZYME-A SYNTHASE"/>
    <property type="match status" value="1"/>
</dbReference>
<dbReference type="RefSeq" id="WP_082831991.1">
    <property type="nucleotide sequence ID" value="NZ_FQXL01000059.1"/>
</dbReference>
<evidence type="ECO:0000313" key="6">
    <source>
        <dbReference type="EMBL" id="KZL90923.1"/>
    </source>
</evidence>
<dbReference type="InterPro" id="IPR017551">
    <property type="entry name" value="TriPribosyl-deP-CoA_syn_CitG"/>
</dbReference>
<sequence length="292" mass="32701">MIQDNEFAHYVASMAQKAILYEVSATPKPGLVDRYNSGSHRDMDFFTFMASSSALYSGLYECVLEGIYFDDSDSTNLMDRLRIPGIKCEKSMFKATNGINTHKGIVFSLGVLCGAVGNLYRKHGKEKFFIEEVCNEVKSITKDLTVKDFNGIDNKSNLTHGERLFKEYGYKGIRGEVESGFETVQKQAVPIIREWSKKRQLSINDLLLQVLMSIMTESEDTNVVIRGGIESLIYAKSISKDFLKFGGMYQADARKKLEIMNTRFVERNISPGGSADLLAVSIFLGLIEGIVN</sequence>
<dbReference type="NCBIfam" id="TIGR03125">
    <property type="entry name" value="citrate_citG"/>
    <property type="match status" value="1"/>
</dbReference>
<keyword evidence="2 5" id="KW-0808">Transferase</keyword>
<dbReference type="EMBL" id="LWAE01000004">
    <property type="protein sequence ID" value="KZL90923.1"/>
    <property type="molecule type" value="Genomic_DNA"/>
</dbReference>
<dbReference type="OrthoDB" id="114886at2"/>
<dbReference type="EC" id="2.4.2.52" evidence="5"/>
<evidence type="ECO:0000256" key="3">
    <source>
        <dbReference type="ARBA" id="ARBA00022741"/>
    </source>
</evidence>
<dbReference type="HAMAP" id="MF_00397">
    <property type="entry name" value="CitG"/>
    <property type="match status" value="1"/>
</dbReference>
<comment type="caution">
    <text evidence="6">The sequence shown here is derived from an EMBL/GenBank/DDBJ whole genome shotgun (WGS) entry which is preliminary data.</text>
</comment>
<evidence type="ECO:0000256" key="1">
    <source>
        <dbReference type="ARBA" id="ARBA00001210"/>
    </source>
</evidence>
<name>A0A162S8W4_9CLOT</name>
<dbReference type="Gene3D" id="1.10.4200.10">
    <property type="entry name" value="Triphosphoribosyl-dephospho-CoA protein"/>
    <property type="match status" value="2"/>
</dbReference>
<dbReference type="PATRIC" id="fig|1121326.3.peg.3879"/>
<dbReference type="AlphaFoldDB" id="A0A162S8W4"/>
<keyword evidence="6" id="KW-0328">Glycosyltransferase</keyword>
<evidence type="ECO:0000313" key="7">
    <source>
        <dbReference type="Proteomes" id="UP000076603"/>
    </source>
</evidence>
<dbReference type="GO" id="GO:0051191">
    <property type="term" value="P:prosthetic group biosynthetic process"/>
    <property type="evidence" value="ECO:0007669"/>
    <property type="project" value="TreeGrafter"/>
</dbReference>
<keyword evidence="7" id="KW-1185">Reference proteome</keyword>
<evidence type="ECO:0000256" key="5">
    <source>
        <dbReference type="HAMAP-Rule" id="MF_00397"/>
    </source>
</evidence>
<dbReference type="STRING" id="1121326.CLMAG_38340"/>
<keyword evidence="4 5" id="KW-0067">ATP-binding</keyword>
<reference evidence="6 7" key="1">
    <citation type="submission" date="2016-04" db="EMBL/GenBank/DDBJ databases">
        <title>Genome sequence of Clostridium magnum DSM 2767.</title>
        <authorList>
            <person name="Poehlein A."/>
            <person name="Uhlig R."/>
            <person name="Fischer R."/>
            <person name="Bahl H."/>
            <person name="Daniel R."/>
        </authorList>
    </citation>
    <scope>NUCLEOTIDE SEQUENCE [LARGE SCALE GENOMIC DNA]</scope>
    <source>
        <strain evidence="6 7">DSM 2767</strain>
    </source>
</reference>
<keyword evidence="3 5" id="KW-0547">Nucleotide-binding</keyword>
<dbReference type="GO" id="GO:0005524">
    <property type="term" value="F:ATP binding"/>
    <property type="evidence" value="ECO:0007669"/>
    <property type="project" value="UniProtKB-KW"/>
</dbReference>
<comment type="similarity">
    <text evidence="5">Belongs to the CitG/MdcB family.</text>
</comment>
<evidence type="ECO:0000256" key="2">
    <source>
        <dbReference type="ARBA" id="ARBA00022679"/>
    </source>
</evidence>
<evidence type="ECO:0000256" key="4">
    <source>
        <dbReference type="ARBA" id="ARBA00022840"/>
    </source>
</evidence>
<gene>
    <name evidence="5 6" type="primary">citG</name>
    <name evidence="6" type="ORF">CLMAG_38340</name>
</gene>
<dbReference type="PANTHER" id="PTHR30201">
    <property type="entry name" value="TRIPHOSPHORIBOSYL-DEPHOSPHO-COA SYNTHASE"/>
    <property type="match status" value="1"/>
</dbReference>
<dbReference type="Proteomes" id="UP000076603">
    <property type="component" value="Unassembled WGS sequence"/>
</dbReference>